<dbReference type="Proteomes" id="UP000007015">
    <property type="component" value="Chromosome 3"/>
</dbReference>
<protein>
    <submittedName>
        <fullName evidence="1">Uncharacterized protein</fullName>
    </submittedName>
</protein>
<reference evidence="1 2" key="1">
    <citation type="journal article" date="2005" name="PLoS Biol.">
        <title>The genomes of Oryza sativa: a history of duplications.</title>
        <authorList>
            <person name="Yu J."/>
            <person name="Wang J."/>
            <person name="Lin W."/>
            <person name="Li S."/>
            <person name="Li H."/>
            <person name="Zhou J."/>
            <person name="Ni P."/>
            <person name="Dong W."/>
            <person name="Hu S."/>
            <person name="Zeng C."/>
            <person name="Zhang J."/>
            <person name="Zhang Y."/>
            <person name="Li R."/>
            <person name="Xu Z."/>
            <person name="Li S."/>
            <person name="Li X."/>
            <person name="Zheng H."/>
            <person name="Cong L."/>
            <person name="Lin L."/>
            <person name="Yin J."/>
            <person name="Geng J."/>
            <person name="Li G."/>
            <person name="Shi J."/>
            <person name="Liu J."/>
            <person name="Lv H."/>
            <person name="Li J."/>
            <person name="Wang J."/>
            <person name="Deng Y."/>
            <person name="Ran L."/>
            <person name="Shi X."/>
            <person name="Wang X."/>
            <person name="Wu Q."/>
            <person name="Li C."/>
            <person name="Ren X."/>
            <person name="Wang J."/>
            <person name="Wang X."/>
            <person name="Li D."/>
            <person name="Liu D."/>
            <person name="Zhang X."/>
            <person name="Ji Z."/>
            <person name="Zhao W."/>
            <person name="Sun Y."/>
            <person name="Zhang Z."/>
            <person name="Bao J."/>
            <person name="Han Y."/>
            <person name="Dong L."/>
            <person name="Ji J."/>
            <person name="Chen P."/>
            <person name="Wu S."/>
            <person name="Liu J."/>
            <person name="Xiao Y."/>
            <person name="Bu D."/>
            <person name="Tan J."/>
            <person name="Yang L."/>
            <person name="Ye C."/>
            <person name="Zhang J."/>
            <person name="Xu J."/>
            <person name="Zhou Y."/>
            <person name="Yu Y."/>
            <person name="Zhang B."/>
            <person name="Zhuang S."/>
            <person name="Wei H."/>
            <person name="Liu B."/>
            <person name="Lei M."/>
            <person name="Yu H."/>
            <person name="Li Y."/>
            <person name="Xu H."/>
            <person name="Wei S."/>
            <person name="He X."/>
            <person name="Fang L."/>
            <person name="Zhang Z."/>
            <person name="Zhang Y."/>
            <person name="Huang X."/>
            <person name="Su Z."/>
            <person name="Tong W."/>
            <person name="Li J."/>
            <person name="Tong Z."/>
            <person name="Li S."/>
            <person name="Ye J."/>
            <person name="Wang L."/>
            <person name="Fang L."/>
            <person name="Lei T."/>
            <person name="Chen C."/>
            <person name="Chen H."/>
            <person name="Xu Z."/>
            <person name="Li H."/>
            <person name="Huang H."/>
            <person name="Zhang F."/>
            <person name="Xu H."/>
            <person name="Li N."/>
            <person name="Zhao C."/>
            <person name="Li S."/>
            <person name="Dong L."/>
            <person name="Huang Y."/>
            <person name="Li L."/>
            <person name="Xi Y."/>
            <person name="Qi Q."/>
            <person name="Li W."/>
            <person name="Zhang B."/>
            <person name="Hu W."/>
            <person name="Zhang Y."/>
            <person name="Tian X."/>
            <person name="Jiao Y."/>
            <person name="Liang X."/>
            <person name="Jin J."/>
            <person name="Gao L."/>
            <person name="Zheng W."/>
            <person name="Hao B."/>
            <person name="Liu S."/>
            <person name="Wang W."/>
            <person name="Yuan L."/>
            <person name="Cao M."/>
            <person name="McDermott J."/>
            <person name="Samudrala R."/>
            <person name="Wang J."/>
            <person name="Wong G.K."/>
            <person name="Yang H."/>
        </authorList>
    </citation>
    <scope>NUCLEOTIDE SEQUENCE [LARGE SCALE GENOMIC DNA]</scope>
    <source>
        <strain evidence="2">cv. 93-11</strain>
    </source>
</reference>
<sequence length="68" mass="7636">MRNQPTTHNTLAGIKGLIPLGQRGSREKFGHLLQPLLDSWCGGFLMGWFGCRSSPRRLISFLLTSHLE</sequence>
<dbReference type="EMBL" id="CM000128">
    <property type="protein sequence ID" value="EEC75144.1"/>
    <property type="molecule type" value="Genomic_DNA"/>
</dbReference>
<dbReference type="AlphaFoldDB" id="B8ANE0"/>
<proteinExistence type="predicted"/>
<dbReference type="HOGENOM" id="CLU_2798493_0_0_1"/>
<evidence type="ECO:0000313" key="2">
    <source>
        <dbReference type="Proteomes" id="UP000007015"/>
    </source>
</evidence>
<organism evidence="1 2">
    <name type="scientific">Oryza sativa subsp. indica</name>
    <name type="common">Rice</name>
    <dbReference type="NCBI Taxonomy" id="39946"/>
    <lineage>
        <taxon>Eukaryota</taxon>
        <taxon>Viridiplantae</taxon>
        <taxon>Streptophyta</taxon>
        <taxon>Embryophyta</taxon>
        <taxon>Tracheophyta</taxon>
        <taxon>Spermatophyta</taxon>
        <taxon>Magnoliopsida</taxon>
        <taxon>Liliopsida</taxon>
        <taxon>Poales</taxon>
        <taxon>Poaceae</taxon>
        <taxon>BOP clade</taxon>
        <taxon>Oryzoideae</taxon>
        <taxon>Oryzeae</taxon>
        <taxon>Oryzinae</taxon>
        <taxon>Oryza</taxon>
        <taxon>Oryza sativa</taxon>
    </lineage>
</organism>
<keyword evidence="2" id="KW-1185">Reference proteome</keyword>
<gene>
    <name evidence="1" type="ORF">OsI_11342</name>
</gene>
<dbReference type="Gramene" id="BGIOSGA012518-TA">
    <property type="protein sequence ID" value="BGIOSGA012518-PA"/>
    <property type="gene ID" value="BGIOSGA012518"/>
</dbReference>
<evidence type="ECO:0000313" key="1">
    <source>
        <dbReference type="EMBL" id="EEC75144.1"/>
    </source>
</evidence>
<name>B8ANE0_ORYSI</name>
<accession>B8ANE0</accession>